<evidence type="ECO:0000259" key="4">
    <source>
        <dbReference type="Pfam" id="PF13709"/>
    </source>
</evidence>
<dbReference type="NCBIfam" id="TIGR02226">
    <property type="entry name" value="two_anch"/>
    <property type="match status" value="1"/>
</dbReference>
<feature type="domain" description="Aerotolerance regulator N-terminal" evidence="3">
    <location>
        <begin position="7"/>
        <end position="81"/>
    </location>
</feature>
<feature type="transmembrane region" description="Helical" evidence="2">
    <location>
        <begin position="60"/>
        <end position="78"/>
    </location>
</feature>
<dbReference type="RefSeq" id="WP_138576383.1">
    <property type="nucleotide sequence ID" value="NZ_CP040818.1"/>
</dbReference>
<accession>A0A5B8FQD0</accession>
<dbReference type="InterPro" id="IPR011933">
    <property type="entry name" value="Double_TM_dom"/>
</dbReference>
<feature type="transmembrane region" description="Helical" evidence="2">
    <location>
        <begin position="6"/>
        <end position="28"/>
    </location>
</feature>
<feature type="transmembrane region" description="Helical" evidence="2">
    <location>
        <begin position="629"/>
        <end position="648"/>
    </location>
</feature>
<dbReference type="PANTHER" id="PTHR37464:SF1">
    <property type="entry name" value="BLL2463 PROTEIN"/>
    <property type="match status" value="1"/>
</dbReference>
<evidence type="ECO:0000259" key="3">
    <source>
        <dbReference type="Pfam" id="PF07584"/>
    </source>
</evidence>
<feature type="transmembrane region" description="Helical" evidence="2">
    <location>
        <begin position="660"/>
        <end position="680"/>
    </location>
</feature>
<dbReference type="InterPro" id="IPR025297">
    <property type="entry name" value="DUF4159"/>
</dbReference>
<dbReference type="Gene3D" id="3.40.50.880">
    <property type="match status" value="1"/>
</dbReference>
<organism evidence="5 6">
    <name type="scientific">Paroceanicella profunda</name>
    <dbReference type="NCBI Taxonomy" id="2579971"/>
    <lineage>
        <taxon>Bacteria</taxon>
        <taxon>Pseudomonadati</taxon>
        <taxon>Pseudomonadota</taxon>
        <taxon>Alphaproteobacteria</taxon>
        <taxon>Rhodobacterales</taxon>
        <taxon>Paracoccaceae</taxon>
        <taxon>Paroceanicella</taxon>
    </lineage>
</organism>
<evidence type="ECO:0000313" key="6">
    <source>
        <dbReference type="Proteomes" id="UP000305888"/>
    </source>
</evidence>
<keyword evidence="2" id="KW-0812">Transmembrane</keyword>
<gene>
    <name evidence="5" type="ORF">FDP22_02850</name>
</gene>
<dbReference type="Gene3D" id="3.40.50.12140">
    <property type="entry name" value="Domain of unknown function DUF4159"/>
    <property type="match status" value="1"/>
</dbReference>
<dbReference type="SUPFAM" id="SSF52317">
    <property type="entry name" value="Class I glutamine amidotransferase-like"/>
    <property type="match status" value="1"/>
</dbReference>
<dbReference type="Pfam" id="PF07584">
    <property type="entry name" value="BatA"/>
    <property type="match status" value="1"/>
</dbReference>
<feature type="domain" description="DUF4159" evidence="4">
    <location>
        <begin position="722"/>
        <end position="940"/>
    </location>
</feature>
<dbReference type="KEGG" id="ppru:FDP22_02850"/>
<name>A0A5B8FQD0_9RHOB</name>
<dbReference type="Proteomes" id="UP000305888">
    <property type="component" value="Chromosome"/>
</dbReference>
<dbReference type="OrthoDB" id="9773014at2"/>
<feature type="compositionally biased region" description="Low complexity" evidence="1">
    <location>
        <begin position="684"/>
        <end position="698"/>
    </location>
</feature>
<dbReference type="EMBL" id="CP040818">
    <property type="protein sequence ID" value="QDL90816.1"/>
    <property type="molecule type" value="Genomic_DNA"/>
</dbReference>
<evidence type="ECO:0000313" key="5">
    <source>
        <dbReference type="EMBL" id="QDL90816.1"/>
    </source>
</evidence>
<keyword evidence="2" id="KW-1133">Transmembrane helix</keyword>
<reference evidence="5 6" key="1">
    <citation type="submission" date="2019-06" db="EMBL/GenBank/DDBJ databases">
        <title>Genome sequence of Rhodobacteraceae bacterium D4M1.</title>
        <authorList>
            <person name="Cao J."/>
        </authorList>
    </citation>
    <scope>NUCLEOTIDE SEQUENCE [LARGE SCALE GENOMIC DNA]</scope>
    <source>
        <strain evidence="5 6">D4M1</strain>
    </source>
</reference>
<feature type="region of interest" description="Disordered" evidence="1">
    <location>
        <begin position="684"/>
        <end position="708"/>
    </location>
</feature>
<sequence length="960" mass="101456">MLSLGAFAFLNPWLLVALAALPALYLLLKATPPGPRRMAFPGVRLLLGLRDPEKQPERTPWWLLLLRILAVAAAILGFSDPVLNPRQPITGSGPVLVVLDGGWASAPDWSERQARVREVLEQAGRAGRPVALVSLADPVPAEPRLDLRPAADWSGRLSGMRPRAWAPDRDGWAAALETAVAAAGPVDTWYLRDGLSDALSDGAQADITRTLAGFGPLTVIGPERLALGLKPARLEEGLLRADIARAPGQGPRSVQVAAIGTDPAGKERRLALASADLAEGDTSATVAFDMPLELRNRITRLTIPAEPSAGAVTLTDEAIRRRKVGLMAGAQVQEGQQLVSPLHYLRQALAPTAEVIEAPLSEMLAASPDVLILADVGVLAPAEHEALQSWVDGGGLLIRFAGPRLAASSQGTQELDPLLPVRLREGGRSVGGAMSWGAPRTLRAFPRSSPFAGLPTPEEVTVTRQVMAQPDPDLPDRIWAALEDGTPLVTSREEGEGRVVLFHVTANAEWSSLPLSGLFVQMLERLAVSARAGAPDTDALEGTVWTPELVIDGYGRPIDASAVAGVSGARLAEGRPGPDAPPGVYSAGDRTVAINLLTADSTLQAAAAPPAGTRVEQLGATTETGLKQWFLIAAILMLAADLLATLWLGGRLRGGRPSHAGHVTLVLLSAGLAASLTLAAPQGARAQAQPAPGQAGQQVVPFEDPPKEGDDRAIAATTETVLAYVLTGDQRVDRVSAAGLSGLSRMLAARTAIEPGEPMAVNIETDELAFFPMLYWPIAETQPMPGPQAVAKLNAYLRGGGMIVFDTRDADLGAGLGTGTPNGKALQRIASQLDIPPLEQVPEDHVLTRAFYLLQSFPGRYAEGPVWVEAAQDPNTVDGMPFRNLNDGVTPVVIGSNDWAAAWALDENGRTMFPVGRALGGERQREMAWRFGINLVMHVMTGNYKSDQVHVPALLERLGQ</sequence>
<dbReference type="InterPro" id="IPR024163">
    <property type="entry name" value="Aerotolerance_reg_N"/>
</dbReference>
<dbReference type="Pfam" id="PF13709">
    <property type="entry name" value="DUF4159"/>
    <property type="match status" value="1"/>
</dbReference>
<keyword evidence="2" id="KW-0472">Membrane</keyword>
<dbReference type="CDD" id="cd03143">
    <property type="entry name" value="A4_beta-galactosidase_middle_domain"/>
    <property type="match status" value="1"/>
</dbReference>
<dbReference type="InterPro" id="IPR029062">
    <property type="entry name" value="Class_I_gatase-like"/>
</dbReference>
<keyword evidence="6" id="KW-1185">Reference proteome</keyword>
<proteinExistence type="predicted"/>
<evidence type="ECO:0000256" key="1">
    <source>
        <dbReference type="SAM" id="MobiDB-lite"/>
    </source>
</evidence>
<dbReference type="AlphaFoldDB" id="A0A5B8FQD0"/>
<evidence type="ECO:0000256" key="2">
    <source>
        <dbReference type="SAM" id="Phobius"/>
    </source>
</evidence>
<protein>
    <submittedName>
        <fullName evidence="5">DUF4159 domain-containing protein</fullName>
    </submittedName>
</protein>
<dbReference type="PANTHER" id="PTHR37464">
    <property type="entry name" value="BLL2463 PROTEIN"/>
    <property type="match status" value="1"/>
</dbReference>